<dbReference type="PANTHER" id="PTHR12565:SF431">
    <property type="entry name" value="TRANSCRIPTION FACTOR BHLH137"/>
    <property type="match status" value="1"/>
</dbReference>
<feature type="compositionally biased region" description="Basic and acidic residues" evidence="5">
    <location>
        <begin position="124"/>
        <end position="168"/>
    </location>
</feature>
<evidence type="ECO:0000313" key="7">
    <source>
        <dbReference type="Proteomes" id="UP001652623"/>
    </source>
</evidence>
<keyword evidence="4" id="KW-0539">Nucleus</keyword>
<dbReference type="FunFam" id="4.10.280.10:FF:000002">
    <property type="entry name" value="Basic helix-loop-helix transcription factor"/>
    <property type="match status" value="1"/>
</dbReference>
<dbReference type="InterPro" id="IPR036638">
    <property type="entry name" value="HLH_DNA-bd_sf"/>
</dbReference>
<feature type="compositionally biased region" description="Polar residues" evidence="5">
    <location>
        <begin position="114"/>
        <end position="123"/>
    </location>
</feature>
<keyword evidence="3" id="KW-0804">Transcription</keyword>
<evidence type="ECO:0000313" key="8">
    <source>
        <dbReference type="RefSeq" id="XP_015882267.1"/>
    </source>
</evidence>
<dbReference type="AlphaFoldDB" id="A0A6P3ZRD9"/>
<dbReference type="GO" id="GO:0046983">
    <property type="term" value="F:protein dimerization activity"/>
    <property type="evidence" value="ECO:0007669"/>
    <property type="project" value="InterPro"/>
</dbReference>
<dbReference type="Proteomes" id="UP001652623">
    <property type="component" value="Chromosome 2"/>
</dbReference>
<feature type="region of interest" description="Disordered" evidence="5">
    <location>
        <begin position="73"/>
        <end position="183"/>
    </location>
</feature>
<dbReference type="KEGG" id="zju:107418105"/>
<dbReference type="CDD" id="cd18919">
    <property type="entry name" value="bHLH_AtBPE_like"/>
    <property type="match status" value="1"/>
</dbReference>
<dbReference type="FunCoup" id="A0A6P3ZRD9">
    <property type="interactions" value="94"/>
</dbReference>
<dbReference type="GO" id="GO:0005634">
    <property type="term" value="C:nucleus"/>
    <property type="evidence" value="ECO:0007669"/>
    <property type="project" value="UniProtKB-SubCell"/>
</dbReference>
<dbReference type="Gene3D" id="4.10.280.10">
    <property type="entry name" value="Helix-loop-helix DNA-binding domain"/>
    <property type="match status" value="1"/>
</dbReference>
<keyword evidence="7" id="KW-1185">Reference proteome</keyword>
<proteinExistence type="predicted"/>
<dbReference type="RefSeq" id="XP_015882267.1">
    <property type="nucleotide sequence ID" value="XM_016026781.4"/>
</dbReference>
<protein>
    <submittedName>
        <fullName evidence="8">Transcription factor BC1 isoform X1</fullName>
    </submittedName>
</protein>
<dbReference type="InParanoid" id="A0A6P3ZRD9"/>
<dbReference type="GO" id="GO:0003700">
    <property type="term" value="F:DNA-binding transcription factor activity"/>
    <property type="evidence" value="ECO:0007669"/>
    <property type="project" value="TreeGrafter"/>
</dbReference>
<sequence length="358" mass="40468">MAAFSYSHHPFLLDSVLLPNTPIKMSGFMDETNLNTNFFSQFYPSQHFQEIPLDVRLEETSCLDHSSRIALSDNEPSMTKKHSTESSFVVDKLESGEQVTQEVPTMDKKRKNRNGSSLSSAQSKDARENKGKRQKKSNDAKKDEEKKLKCDKNGEAKSREEPSRDYIHVRARRGQATDSHSLAERVRREKISERMKMLQKLVPGCDKVTGKALMLDEIINYVQSLQNQVEFLSMKLASVNPMFYDFGMDLDSFMVRPERLSSMASPVQSIPQCSPTQQQTTAFADTATTTTSNNNNNTNFTTATNFPHVGNSAPLLLPQEQRPNAFSHVNGSLLWEVEDQRQNFLSPSGFSNNMCTFN</sequence>
<dbReference type="SUPFAM" id="SSF47459">
    <property type="entry name" value="HLH, helix-loop-helix DNA-binding domain"/>
    <property type="match status" value="1"/>
</dbReference>
<keyword evidence="2" id="KW-0805">Transcription regulation</keyword>
<dbReference type="GeneID" id="107418105"/>
<evidence type="ECO:0000259" key="6">
    <source>
        <dbReference type="PROSITE" id="PS50888"/>
    </source>
</evidence>
<accession>A0A6P3ZRD9</accession>
<dbReference type="InterPro" id="IPR024097">
    <property type="entry name" value="bHLH_ZIP_TF"/>
</dbReference>
<evidence type="ECO:0000256" key="3">
    <source>
        <dbReference type="ARBA" id="ARBA00023163"/>
    </source>
</evidence>
<evidence type="ECO:0000256" key="5">
    <source>
        <dbReference type="SAM" id="MobiDB-lite"/>
    </source>
</evidence>
<dbReference type="InterPro" id="IPR011598">
    <property type="entry name" value="bHLH_dom"/>
</dbReference>
<dbReference type="PANTHER" id="PTHR12565">
    <property type="entry name" value="STEROL REGULATORY ELEMENT-BINDING PROTEIN"/>
    <property type="match status" value="1"/>
</dbReference>
<evidence type="ECO:0000256" key="4">
    <source>
        <dbReference type="ARBA" id="ARBA00023242"/>
    </source>
</evidence>
<dbReference type="SMART" id="SM00353">
    <property type="entry name" value="HLH"/>
    <property type="match status" value="1"/>
</dbReference>
<feature type="domain" description="BHLH" evidence="6">
    <location>
        <begin position="175"/>
        <end position="225"/>
    </location>
</feature>
<organism evidence="7 8">
    <name type="scientific">Ziziphus jujuba</name>
    <name type="common">Chinese jujube</name>
    <name type="synonym">Ziziphus sativa</name>
    <dbReference type="NCBI Taxonomy" id="326968"/>
    <lineage>
        <taxon>Eukaryota</taxon>
        <taxon>Viridiplantae</taxon>
        <taxon>Streptophyta</taxon>
        <taxon>Embryophyta</taxon>
        <taxon>Tracheophyta</taxon>
        <taxon>Spermatophyta</taxon>
        <taxon>Magnoliopsida</taxon>
        <taxon>eudicotyledons</taxon>
        <taxon>Gunneridae</taxon>
        <taxon>Pentapetalae</taxon>
        <taxon>rosids</taxon>
        <taxon>fabids</taxon>
        <taxon>Rosales</taxon>
        <taxon>Rhamnaceae</taxon>
        <taxon>Paliureae</taxon>
        <taxon>Ziziphus</taxon>
    </lineage>
</organism>
<dbReference type="PROSITE" id="PS50888">
    <property type="entry name" value="BHLH"/>
    <property type="match status" value="1"/>
</dbReference>
<evidence type="ECO:0000256" key="1">
    <source>
        <dbReference type="ARBA" id="ARBA00004123"/>
    </source>
</evidence>
<dbReference type="Pfam" id="PF00010">
    <property type="entry name" value="HLH"/>
    <property type="match status" value="1"/>
</dbReference>
<reference evidence="8" key="2">
    <citation type="submission" date="2025-08" db="UniProtKB">
        <authorList>
            <consortium name="RefSeq"/>
        </authorList>
    </citation>
    <scope>IDENTIFICATION</scope>
    <source>
        <tissue evidence="8">Seedling</tissue>
    </source>
</reference>
<name>A0A6P3ZRD9_ZIZJJ</name>
<gene>
    <name evidence="8" type="primary">LOC107418105</name>
</gene>
<reference evidence="7" key="1">
    <citation type="submission" date="2025-05" db="UniProtKB">
        <authorList>
            <consortium name="RefSeq"/>
        </authorList>
    </citation>
    <scope>NUCLEOTIDE SEQUENCE [LARGE SCALE GENOMIC DNA]</scope>
</reference>
<evidence type="ECO:0000256" key="2">
    <source>
        <dbReference type="ARBA" id="ARBA00023015"/>
    </source>
</evidence>
<comment type="subcellular location">
    <subcellularLocation>
        <location evidence="1">Nucleus</location>
    </subcellularLocation>
</comment>